<dbReference type="AlphaFoldDB" id="A0ABD5RUJ3"/>
<accession>A0ABD5RUJ3</accession>
<organism evidence="1 2">
    <name type="scientific">Halobium palmae</name>
    <dbReference type="NCBI Taxonomy" id="1776492"/>
    <lineage>
        <taxon>Archaea</taxon>
        <taxon>Methanobacteriati</taxon>
        <taxon>Methanobacteriota</taxon>
        <taxon>Stenosarchaea group</taxon>
        <taxon>Halobacteria</taxon>
        <taxon>Halobacteriales</taxon>
        <taxon>Haloferacaceae</taxon>
        <taxon>Halobium</taxon>
    </lineage>
</organism>
<gene>
    <name evidence="1" type="ORF">ACFQE1_01595</name>
</gene>
<dbReference type="EMBL" id="JBHSWU010000004">
    <property type="protein sequence ID" value="MFC6723105.1"/>
    <property type="molecule type" value="Genomic_DNA"/>
</dbReference>
<comment type="caution">
    <text evidence="1">The sequence shown here is derived from an EMBL/GenBank/DDBJ whole genome shotgun (WGS) entry which is preliminary data.</text>
</comment>
<name>A0ABD5RUJ3_9EURY</name>
<protein>
    <submittedName>
        <fullName evidence="1">Uncharacterized protein</fullName>
    </submittedName>
</protein>
<sequence length="313" mass="35079">MTWSSTRRRLLQLTGTATIAALPGCNSSILTGAKKPEYTLNIQSIDSSPVEHALYEPGDGIFGQPARTALQEILPTGRYTTYGYTSIPGNEYVEHDSAYYQTENTVTGRKNMTRTVVRVSTVNKENVPDDAILIDSLDRVNSRVIKILHSYSVSNGESSSADLLHEDAYVLRRPVEKDSRFVTGDLNGRVVTMTESGTWAYRVHVTREEIMEPANTVLSIPVAESREAFREVVFGSRIDSELAPENVSPKARRILNKAIRTEQYTENAPLSPGFERLLDLLGIGNIDSKFVNGQLLWYDDRFYRYSLYINDPS</sequence>
<proteinExistence type="predicted"/>
<evidence type="ECO:0000313" key="1">
    <source>
        <dbReference type="EMBL" id="MFC6723105.1"/>
    </source>
</evidence>
<dbReference type="Proteomes" id="UP001596328">
    <property type="component" value="Unassembled WGS sequence"/>
</dbReference>
<reference evidence="1 2" key="1">
    <citation type="journal article" date="2019" name="Int. J. Syst. Evol. Microbiol.">
        <title>The Global Catalogue of Microorganisms (GCM) 10K type strain sequencing project: providing services to taxonomists for standard genome sequencing and annotation.</title>
        <authorList>
            <consortium name="The Broad Institute Genomics Platform"/>
            <consortium name="The Broad Institute Genome Sequencing Center for Infectious Disease"/>
            <person name="Wu L."/>
            <person name="Ma J."/>
        </authorList>
    </citation>
    <scope>NUCLEOTIDE SEQUENCE [LARGE SCALE GENOMIC DNA]</scope>
    <source>
        <strain evidence="1 2">NBRC 111368</strain>
    </source>
</reference>
<evidence type="ECO:0000313" key="2">
    <source>
        <dbReference type="Proteomes" id="UP001596328"/>
    </source>
</evidence>
<keyword evidence="2" id="KW-1185">Reference proteome</keyword>